<reference evidence="1" key="1">
    <citation type="submission" date="2021-12" db="EMBL/GenBank/DDBJ databases">
        <authorList>
            <person name="Veyrier F.J."/>
        </authorList>
    </citation>
    <scope>NUCLEOTIDE SEQUENCE</scope>
    <source>
        <strain evidence="1">SAG 1488-6</strain>
    </source>
</reference>
<evidence type="ECO:0000313" key="2">
    <source>
        <dbReference type="Proteomes" id="UP000832034"/>
    </source>
</evidence>
<protein>
    <submittedName>
        <fullName evidence="1">Uncharacterized protein</fullName>
    </submittedName>
</protein>
<proteinExistence type="predicted"/>
<dbReference type="EMBL" id="CP091512">
    <property type="protein sequence ID" value="UOO93359.1"/>
    <property type="molecule type" value="Genomic_DNA"/>
</dbReference>
<dbReference type="RefSeq" id="WP_019959096.1">
    <property type="nucleotide sequence ID" value="NZ_CP091512.1"/>
</dbReference>
<reference evidence="1" key="2">
    <citation type="journal article" date="2022" name="Res Sq">
        <title>Evolution of multicellular longitudinally dividing oral cavity symbionts (Neisseriaceae).</title>
        <authorList>
            <person name="Nyongesa S."/>
            <person name="Weber P."/>
            <person name="Bernet E."/>
            <person name="Pullido F."/>
            <person name="Nieckarz M."/>
            <person name="Delaby M."/>
            <person name="Nieves C."/>
            <person name="Viehboeck T."/>
            <person name="Krause N."/>
            <person name="Rivera-Millot A."/>
            <person name="Nakamura A."/>
            <person name="Vischer N."/>
            <person name="VanNieuwenhze M."/>
            <person name="Brun Y."/>
            <person name="Cava F."/>
            <person name="Bulgheresi S."/>
            <person name="Veyrier F."/>
        </authorList>
    </citation>
    <scope>NUCLEOTIDE SEQUENCE</scope>
    <source>
        <strain evidence="1">SAG 1488-6</strain>
    </source>
</reference>
<gene>
    <name evidence="1" type="ORF">LVJ81_04850</name>
</gene>
<dbReference type="Proteomes" id="UP000832034">
    <property type="component" value="Chromosome"/>
</dbReference>
<evidence type="ECO:0000313" key="1">
    <source>
        <dbReference type="EMBL" id="UOO93359.1"/>
    </source>
</evidence>
<name>A0ABY4EDB1_VITST</name>
<sequence>MSITKFVEIDVDIDELLEEMSSSEKTELCAQLIEEGYADGYFPDGISNNPRTTVEQAWVHSLDIDLPKPLVEFLEDTTGKTFGRC</sequence>
<keyword evidence="2" id="KW-1185">Reference proteome</keyword>
<accession>A0ABY4EDB1</accession>
<organism evidence="1 2">
    <name type="scientific">Vitreoscilla stercoraria</name>
    <dbReference type="NCBI Taxonomy" id="61"/>
    <lineage>
        <taxon>Bacteria</taxon>
        <taxon>Pseudomonadati</taxon>
        <taxon>Pseudomonadota</taxon>
        <taxon>Betaproteobacteria</taxon>
        <taxon>Neisseriales</taxon>
        <taxon>Neisseriaceae</taxon>
        <taxon>Vitreoscilla</taxon>
    </lineage>
</organism>